<comment type="subcellular location">
    <subcellularLocation>
        <location evidence="1">Cell membrane</location>
        <topology evidence="1">Multi-pass membrane protein</topology>
    </subcellularLocation>
</comment>
<keyword evidence="5 7" id="KW-0472">Membrane</keyword>
<name>A0A853D1A8_9MICO</name>
<dbReference type="AlphaFoldDB" id="A0A853D1A8"/>
<sequence>MDFWNNFWNIIWLFFWSFAFIAYLFALFAIISDLFRDHKLNGWWKALWIIFLIFVPFLTALVYLIARGPGMAERSQKEARQVQQSTDAYIRQVATASPADEIAKAKALLDAGTITPAEFDHLKSVALGHQGAGAHAAPAAPSTPTPPPAAPTA</sequence>
<protein>
    <submittedName>
        <fullName evidence="9">Signal transduction histidine kinase</fullName>
    </submittedName>
</protein>
<keyword evidence="9" id="KW-0418">Kinase</keyword>
<evidence type="ECO:0000313" key="10">
    <source>
        <dbReference type="Proteomes" id="UP000578352"/>
    </source>
</evidence>
<evidence type="ECO:0000256" key="7">
    <source>
        <dbReference type="SAM" id="Phobius"/>
    </source>
</evidence>
<keyword evidence="3 7" id="KW-0812">Transmembrane</keyword>
<reference evidence="9 10" key="1">
    <citation type="submission" date="2020-07" db="EMBL/GenBank/DDBJ databases">
        <title>Sequencing the genomes of 1000 actinobacteria strains.</title>
        <authorList>
            <person name="Klenk H.-P."/>
        </authorList>
    </citation>
    <scope>NUCLEOTIDE SEQUENCE [LARGE SCALE GENOMIC DNA]</scope>
    <source>
        <strain evidence="9 10">DSM 15165</strain>
    </source>
</reference>
<evidence type="ECO:0000313" key="9">
    <source>
        <dbReference type="EMBL" id="NYJ24810.1"/>
    </source>
</evidence>
<feature type="transmembrane region" description="Helical" evidence="7">
    <location>
        <begin position="7"/>
        <end position="31"/>
    </location>
</feature>
<dbReference type="Proteomes" id="UP000578352">
    <property type="component" value="Unassembled WGS sequence"/>
</dbReference>
<feature type="domain" description="Cardiolipin synthase N-terminal" evidence="8">
    <location>
        <begin position="22"/>
        <end position="67"/>
    </location>
</feature>
<evidence type="ECO:0000256" key="3">
    <source>
        <dbReference type="ARBA" id="ARBA00022692"/>
    </source>
</evidence>
<feature type="region of interest" description="Disordered" evidence="6">
    <location>
        <begin position="130"/>
        <end position="153"/>
    </location>
</feature>
<dbReference type="RefSeq" id="WP_179607192.1">
    <property type="nucleotide sequence ID" value="NZ_BAABEH010000001.1"/>
</dbReference>
<gene>
    <name evidence="9" type="ORF">HNR13_003097</name>
</gene>
<evidence type="ECO:0000259" key="8">
    <source>
        <dbReference type="Pfam" id="PF13396"/>
    </source>
</evidence>
<evidence type="ECO:0000256" key="5">
    <source>
        <dbReference type="ARBA" id="ARBA00023136"/>
    </source>
</evidence>
<feature type="transmembrane region" description="Helical" evidence="7">
    <location>
        <begin position="43"/>
        <end position="66"/>
    </location>
</feature>
<dbReference type="GO" id="GO:0005886">
    <property type="term" value="C:plasma membrane"/>
    <property type="evidence" value="ECO:0007669"/>
    <property type="project" value="UniProtKB-SubCell"/>
</dbReference>
<accession>A0A853D1A8</accession>
<keyword evidence="2" id="KW-1003">Cell membrane</keyword>
<proteinExistence type="predicted"/>
<evidence type="ECO:0000256" key="4">
    <source>
        <dbReference type="ARBA" id="ARBA00022989"/>
    </source>
</evidence>
<dbReference type="GO" id="GO:0016301">
    <property type="term" value="F:kinase activity"/>
    <property type="evidence" value="ECO:0007669"/>
    <property type="project" value="UniProtKB-KW"/>
</dbReference>
<evidence type="ECO:0000256" key="1">
    <source>
        <dbReference type="ARBA" id="ARBA00004651"/>
    </source>
</evidence>
<dbReference type="InterPro" id="IPR027379">
    <property type="entry name" value="CLS_N"/>
</dbReference>
<keyword evidence="9" id="KW-0808">Transferase</keyword>
<organism evidence="9 10">
    <name type="scientific">Leifsonia shinshuensis</name>
    <dbReference type="NCBI Taxonomy" id="150026"/>
    <lineage>
        <taxon>Bacteria</taxon>
        <taxon>Bacillati</taxon>
        <taxon>Actinomycetota</taxon>
        <taxon>Actinomycetes</taxon>
        <taxon>Micrococcales</taxon>
        <taxon>Microbacteriaceae</taxon>
        <taxon>Leifsonia</taxon>
    </lineage>
</organism>
<dbReference type="Pfam" id="PF13396">
    <property type="entry name" value="PLDc_N"/>
    <property type="match status" value="1"/>
</dbReference>
<feature type="compositionally biased region" description="Pro residues" evidence="6">
    <location>
        <begin position="141"/>
        <end position="153"/>
    </location>
</feature>
<evidence type="ECO:0000256" key="6">
    <source>
        <dbReference type="SAM" id="MobiDB-lite"/>
    </source>
</evidence>
<comment type="caution">
    <text evidence="9">The sequence shown here is derived from an EMBL/GenBank/DDBJ whole genome shotgun (WGS) entry which is preliminary data.</text>
</comment>
<evidence type="ECO:0000256" key="2">
    <source>
        <dbReference type="ARBA" id="ARBA00022475"/>
    </source>
</evidence>
<keyword evidence="4 7" id="KW-1133">Transmembrane helix</keyword>
<dbReference type="EMBL" id="JACCFL010000001">
    <property type="protein sequence ID" value="NYJ24810.1"/>
    <property type="molecule type" value="Genomic_DNA"/>
</dbReference>